<dbReference type="GO" id="GO:0030246">
    <property type="term" value="F:carbohydrate binding"/>
    <property type="evidence" value="ECO:0007669"/>
    <property type="project" value="InterPro"/>
</dbReference>
<proteinExistence type="predicted"/>
<dbReference type="GO" id="GO:0046872">
    <property type="term" value="F:metal ion binding"/>
    <property type="evidence" value="ECO:0007669"/>
    <property type="project" value="UniProtKB-KW"/>
</dbReference>
<keyword evidence="4" id="KW-0479">Metal-binding</keyword>
<dbReference type="InterPro" id="IPR050555">
    <property type="entry name" value="Bact_Solute-Bind_Prot2"/>
</dbReference>
<protein>
    <recommendedName>
        <fullName evidence="9">D-galactose/methyl-galactoside binding periplasmic protein MglB</fullName>
    </recommendedName>
</protein>
<name>A0A7X9XPE2_CLOBE</name>
<evidence type="ECO:0000256" key="6">
    <source>
        <dbReference type="ARBA" id="ARBA00022764"/>
    </source>
</evidence>
<evidence type="ECO:0000313" key="12">
    <source>
        <dbReference type="Proteomes" id="UP000587880"/>
    </source>
</evidence>
<evidence type="ECO:0000256" key="7">
    <source>
        <dbReference type="ARBA" id="ARBA00022837"/>
    </source>
</evidence>
<feature type="domain" description="Periplasmic binding protein" evidence="10">
    <location>
        <begin position="41"/>
        <end position="324"/>
    </location>
</feature>
<dbReference type="InterPro" id="IPR028082">
    <property type="entry name" value="Peripla_BP_I"/>
</dbReference>
<gene>
    <name evidence="11" type="ORF">HF849_11095</name>
</gene>
<dbReference type="PANTHER" id="PTHR30036:SF2">
    <property type="entry name" value="D-GALACTOSE_METHYL-GALACTOSIDE BINDING PERIPLASMIC PROTEIN MGLB"/>
    <property type="match status" value="1"/>
</dbReference>
<evidence type="ECO:0000256" key="2">
    <source>
        <dbReference type="ARBA" id="ARBA00022448"/>
    </source>
</evidence>
<dbReference type="InterPro" id="IPR025997">
    <property type="entry name" value="SBP_2_dom"/>
</dbReference>
<dbReference type="EMBL" id="JABAGD010000017">
    <property type="protein sequence ID" value="NMF05284.1"/>
    <property type="molecule type" value="Genomic_DNA"/>
</dbReference>
<evidence type="ECO:0000256" key="1">
    <source>
        <dbReference type="ARBA" id="ARBA00004196"/>
    </source>
</evidence>
<evidence type="ECO:0000256" key="9">
    <source>
        <dbReference type="ARBA" id="ARBA00034344"/>
    </source>
</evidence>
<dbReference type="PANTHER" id="PTHR30036">
    <property type="entry name" value="D-XYLOSE-BINDING PERIPLASMIC PROTEIN"/>
    <property type="match status" value="1"/>
</dbReference>
<evidence type="ECO:0000259" key="10">
    <source>
        <dbReference type="Pfam" id="PF13407"/>
    </source>
</evidence>
<dbReference type="CDD" id="cd01539">
    <property type="entry name" value="PBP1_GGBP"/>
    <property type="match status" value="1"/>
</dbReference>
<accession>A0A7X9XPE2</accession>
<evidence type="ECO:0000256" key="5">
    <source>
        <dbReference type="ARBA" id="ARBA00022729"/>
    </source>
</evidence>
<dbReference type="Gene3D" id="3.40.50.2300">
    <property type="match status" value="2"/>
</dbReference>
<keyword evidence="3" id="KW-0762">Sugar transport</keyword>
<keyword evidence="7" id="KW-0106">Calcium</keyword>
<comment type="caution">
    <text evidence="11">The sequence shown here is derived from an EMBL/GenBank/DDBJ whole genome shotgun (WGS) entry which is preliminary data.</text>
</comment>
<comment type="subcellular location">
    <subcellularLocation>
        <location evidence="1">Cell envelope</location>
    </subcellularLocation>
</comment>
<evidence type="ECO:0000256" key="4">
    <source>
        <dbReference type="ARBA" id="ARBA00022723"/>
    </source>
</evidence>
<evidence type="ECO:0000313" key="11">
    <source>
        <dbReference type="EMBL" id="NMF05284.1"/>
    </source>
</evidence>
<comment type="subunit">
    <text evidence="8">The ABC transporter complex is composed of one ATP-binding protein (MglA), two transmembrane proteins (MglC) and a solute-binding protein (MglB).</text>
</comment>
<sequence>MRRMGRKLTIIISLIIALMIEGNALSETINRNDTIIKPVKVAVVVYDTAGAYISQVINNLKDIQKKNEGKVEFEFCSSNKDQFTQNEIIDTKLKNKEVKLLIVELVDLNAPKEVINRAKEYNIPIVLISREPPNKDSIKSYGKSIFIGTALEQAGVLEGDALVDIWNKNKYLIDKNKDNIMQYIIFNGPSDNLEAVARAKYSVLTINNAGIKMKQIASICCDWSTKDEAKKRMGALLLQCGTNNVEAIIATNDNMAIGIIEALQAMGYNNGGKERTIPVVGVDGIPEAGELIKKGFMAGTVVQDAQTMAEAAYITGMNLVEAKKPLDGTNYKFDESGATIRIPYKRYVTD</sequence>
<dbReference type="GO" id="GO:0030288">
    <property type="term" value="C:outer membrane-bounded periplasmic space"/>
    <property type="evidence" value="ECO:0007669"/>
    <property type="project" value="TreeGrafter"/>
</dbReference>
<dbReference type="SUPFAM" id="SSF53822">
    <property type="entry name" value="Periplasmic binding protein-like I"/>
    <property type="match status" value="1"/>
</dbReference>
<evidence type="ECO:0000256" key="8">
    <source>
        <dbReference type="ARBA" id="ARBA00034323"/>
    </source>
</evidence>
<dbReference type="InterPro" id="IPR044085">
    <property type="entry name" value="MglB-like_PBP1"/>
</dbReference>
<keyword evidence="5" id="KW-0732">Signal</keyword>
<dbReference type="AlphaFoldDB" id="A0A7X9XPE2"/>
<dbReference type="Proteomes" id="UP000587880">
    <property type="component" value="Unassembled WGS sequence"/>
</dbReference>
<keyword evidence="2" id="KW-0813">Transport</keyword>
<dbReference type="Pfam" id="PF13407">
    <property type="entry name" value="Peripla_BP_4"/>
    <property type="match status" value="1"/>
</dbReference>
<evidence type="ECO:0000256" key="3">
    <source>
        <dbReference type="ARBA" id="ARBA00022597"/>
    </source>
</evidence>
<keyword evidence="6" id="KW-0574">Periplasm</keyword>
<reference evidence="11 12" key="1">
    <citation type="submission" date="2020-04" db="EMBL/GenBank/DDBJ databases">
        <authorList>
            <person name="Hitch T.C.A."/>
            <person name="Wylensek D."/>
            <person name="Clavel T."/>
        </authorList>
    </citation>
    <scope>NUCLEOTIDE SEQUENCE [LARGE SCALE GENOMIC DNA]</scope>
    <source>
        <strain evidence="11 12">WB01_NA02</strain>
    </source>
</reference>
<organism evidence="11 12">
    <name type="scientific">Clostridium beijerinckii</name>
    <name type="common">Clostridium MP</name>
    <dbReference type="NCBI Taxonomy" id="1520"/>
    <lineage>
        <taxon>Bacteria</taxon>
        <taxon>Bacillati</taxon>
        <taxon>Bacillota</taxon>
        <taxon>Clostridia</taxon>
        <taxon>Eubacteriales</taxon>
        <taxon>Clostridiaceae</taxon>
        <taxon>Clostridium</taxon>
    </lineage>
</organism>